<comment type="caution">
    <text evidence="2">The sequence shown here is derived from an EMBL/GenBank/DDBJ whole genome shotgun (WGS) entry which is preliminary data.</text>
</comment>
<feature type="non-terminal residue" evidence="2">
    <location>
        <position position="99"/>
    </location>
</feature>
<protein>
    <submittedName>
        <fullName evidence="2">Uncharacterized protein</fullName>
    </submittedName>
</protein>
<dbReference type="AlphaFoldDB" id="X0UNU7"/>
<organism evidence="2">
    <name type="scientific">marine sediment metagenome</name>
    <dbReference type="NCBI Taxonomy" id="412755"/>
    <lineage>
        <taxon>unclassified sequences</taxon>
        <taxon>metagenomes</taxon>
        <taxon>ecological metagenomes</taxon>
    </lineage>
</organism>
<feature type="region of interest" description="Disordered" evidence="1">
    <location>
        <begin position="1"/>
        <end position="30"/>
    </location>
</feature>
<feature type="compositionally biased region" description="Basic and acidic residues" evidence="1">
    <location>
        <begin position="1"/>
        <end position="15"/>
    </location>
</feature>
<name>X0UNU7_9ZZZZ</name>
<reference evidence="2" key="1">
    <citation type="journal article" date="2014" name="Front. Microbiol.">
        <title>High frequency of phylogenetically diverse reductive dehalogenase-homologous genes in deep subseafloor sedimentary metagenomes.</title>
        <authorList>
            <person name="Kawai M."/>
            <person name="Futagami T."/>
            <person name="Toyoda A."/>
            <person name="Takaki Y."/>
            <person name="Nishi S."/>
            <person name="Hori S."/>
            <person name="Arai W."/>
            <person name="Tsubouchi T."/>
            <person name="Morono Y."/>
            <person name="Uchiyama I."/>
            <person name="Ito T."/>
            <person name="Fujiyama A."/>
            <person name="Inagaki F."/>
            <person name="Takami H."/>
        </authorList>
    </citation>
    <scope>NUCLEOTIDE SEQUENCE</scope>
    <source>
        <strain evidence="2">Expedition CK06-06</strain>
    </source>
</reference>
<sequence>MTDEKNDSAPMRADDYANAVTGLGGPPDKGQYTFFQRQPELTPEELFDWYEQDALAARVIDRLPDDATREGFVLTGKDESFDWNGLQSELEDLDVLNVV</sequence>
<evidence type="ECO:0000256" key="1">
    <source>
        <dbReference type="SAM" id="MobiDB-lite"/>
    </source>
</evidence>
<dbReference type="EMBL" id="BARS01026559">
    <property type="protein sequence ID" value="GAG01953.1"/>
    <property type="molecule type" value="Genomic_DNA"/>
</dbReference>
<accession>X0UNU7</accession>
<evidence type="ECO:0000313" key="2">
    <source>
        <dbReference type="EMBL" id="GAG01953.1"/>
    </source>
</evidence>
<proteinExistence type="predicted"/>
<gene>
    <name evidence="2" type="ORF">S01H1_41838</name>
</gene>